<dbReference type="Proteomes" id="UP001236258">
    <property type="component" value="Unassembled WGS sequence"/>
</dbReference>
<evidence type="ECO:0000256" key="4">
    <source>
        <dbReference type="ARBA" id="ARBA00022984"/>
    </source>
</evidence>
<evidence type="ECO:0000256" key="3">
    <source>
        <dbReference type="ARBA" id="ARBA00022960"/>
    </source>
</evidence>
<dbReference type="EC" id="2.3.1.-" evidence="8"/>
<keyword evidence="6" id="KW-0961">Cell wall biogenesis/degradation</keyword>
<dbReference type="InterPro" id="IPR050644">
    <property type="entry name" value="PG_Glycine_Bridge_Synth"/>
</dbReference>
<dbReference type="PANTHER" id="PTHR36174:SF1">
    <property type="entry name" value="LIPID II:GLYCINE GLYCYLTRANSFERASE"/>
    <property type="match status" value="1"/>
</dbReference>
<comment type="caution">
    <text evidence="8">The sequence shown here is derived from an EMBL/GenBank/DDBJ whole genome shotgun (WGS) entry which is preliminary data.</text>
</comment>
<feature type="domain" description="BioF2-like acetyltransferase" evidence="7">
    <location>
        <begin position="162"/>
        <end position="299"/>
    </location>
</feature>
<keyword evidence="5 8" id="KW-0012">Acyltransferase</keyword>
<evidence type="ECO:0000256" key="6">
    <source>
        <dbReference type="ARBA" id="ARBA00023316"/>
    </source>
</evidence>
<name>A0ABT9GMC3_9GAMM</name>
<evidence type="ECO:0000256" key="5">
    <source>
        <dbReference type="ARBA" id="ARBA00023315"/>
    </source>
</evidence>
<dbReference type="Gene3D" id="3.40.630.30">
    <property type="match status" value="1"/>
</dbReference>
<reference evidence="8 9" key="1">
    <citation type="submission" date="2023-08" db="EMBL/GenBank/DDBJ databases">
        <authorList>
            <person name="Joshi A."/>
            <person name="Thite S."/>
        </authorList>
    </citation>
    <scope>NUCLEOTIDE SEQUENCE [LARGE SCALE GENOMIC DNA]</scope>
    <source>
        <strain evidence="8 9">1E1</strain>
    </source>
</reference>
<evidence type="ECO:0000259" key="7">
    <source>
        <dbReference type="Pfam" id="PF13480"/>
    </source>
</evidence>
<evidence type="ECO:0000256" key="2">
    <source>
        <dbReference type="ARBA" id="ARBA00022679"/>
    </source>
</evidence>
<keyword evidence="3" id="KW-0133">Cell shape</keyword>
<gene>
    <name evidence="8" type="ORF">Q3O59_03620</name>
</gene>
<evidence type="ECO:0000313" key="9">
    <source>
        <dbReference type="Proteomes" id="UP001236258"/>
    </source>
</evidence>
<comment type="similarity">
    <text evidence="1">Belongs to the FemABX family.</text>
</comment>
<protein>
    <submittedName>
        <fullName evidence="8">GNAT family N-acetyltransferase</fullName>
        <ecNumber evidence="8">2.3.1.-</ecNumber>
    </submittedName>
</protein>
<dbReference type="Pfam" id="PF13480">
    <property type="entry name" value="Acetyltransf_6"/>
    <property type="match status" value="1"/>
</dbReference>
<accession>A0ABT9GMC3</accession>
<dbReference type="PANTHER" id="PTHR36174">
    <property type="entry name" value="LIPID II:GLYCINE GLYCYLTRANSFERASE"/>
    <property type="match status" value="1"/>
</dbReference>
<dbReference type="InterPro" id="IPR003447">
    <property type="entry name" value="FEMABX"/>
</dbReference>
<evidence type="ECO:0000313" key="8">
    <source>
        <dbReference type="EMBL" id="MDP4528118.1"/>
    </source>
</evidence>
<dbReference type="EMBL" id="JAUZVY010000001">
    <property type="protein sequence ID" value="MDP4528118.1"/>
    <property type="molecule type" value="Genomic_DNA"/>
</dbReference>
<dbReference type="PROSITE" id="PS51191">
    <property type="entry name" value="FEMABX"/>
    <property type="match status" value="1"/>
</dbReference>
<organism evidence="8 9">
    <name type="scientific">Alkalimonas delamerensis</name>
    <dbReference type="NCBI Taxonomy" id="265981"/>
    <lineage>
        <taxon>Bacteria</taxon>
        <taxon>Pseudomonadati</taxon>
        <taxon>Pseudomonadota</taxon>
        <taxon>Gammaproteobacteria</taxon>
        <taxon>Alkalimonas</taxon>
    </lineage>
</organism>
<dbReference type="GO" id="GO:0016746">
    <property type="term" value="F:acyltransferase activity"/>
    <property type="evidence" value="ECO:0007669"/>
    <property type="project" value="UniProtKB-KW"/>
</dbReference>
<dbReference type="SUPFAM" id="SSF55729">
    <property type="entry name" value="Acyl-CoA N-acyltransferases (Nat)"/>
    <property type="match status" value="1"/>
</dbReference>
<proteinExistence type="inferred from homology"/>
<dbReference type="InterPro" id="IPR016181">
    <property type="entry name" value="Acyl_CoA_acyltransferase"/>
</dbReference>
<evidence type="ECO:0000256" key="1">
    <source>
        <dbReference type="ARBA" id="ARBA00009943"/>
    </source>
</evidence>
<keyword evidence="4" id="KW-0573">Peptidoglycan synthesis</keyword>
<dbReference type="RefSeq" id="WP_305944270.1">
    <property type="nucleotide sequence ID" value="NZ_JAUZVY010000001.1"/>
</dbReference>
<keyword evidence="2 8" id="KW-0808">Transferase</keyword>
<dbReference type="InterPro" id="IPR038740">
    <property type="entry name" value="BioF2-like_GNAT_dom"/>
</dbReference>
<sequence>MNGMMEQQASHQTSDLVFSELASAKAHQADNFLASLETASPYLHSGWRKAVQQAYGHQAGCLVARDGSQSEAAVIGVLPYVHFKRPFAATRLISQPFCDFSGPAATTPAIAAALVQQLHRNQPLALEIRYGQAETTALASQKVRMVTALPDSSEALLASYKPKLRSQIKKASKNGLTAEVRTDQQAVQLFYQVYSINMKRLGSPPHSLAWFEAILQHYPQGQAVIGLVWFEQQVVGAGLVLLQGQQAVIPWASTLADYNHLAPNMLLYWTLQAHLADHGVRFFDMGRSTPNEGTYRFKKQWGAEPVALDWQLLQPNQGQVSHLLSADEAGPSRLRALAEKSWQRLPLTLANSLGARIRRYIAL</sequence>
<keyword evidence="9" id="KW-1185">Reference proteome</keyword>